<feature type="domain" description="Telomerase activating protein Est1-like N-terminal" evidence="3">
    <location>
        <begin position="60"/>
        <end position="178"/>
    </location>
</feature>
<dbReference type="Pfam" id="PF10374">
    <property type="entry name" value="EST1"/>
    <property type="match status" value="1"/>
</dbReference>
<dbReference type="InterPro" id="IPR018834">
    <property type="entry name" value="DNA/RNA-bd_Est1-type"/>
</dbReference>
<feature type="domain" description="DNA/RNA-binding" evidence="2">
    <location>
        <begin position="190"/>
        <end position="484"/>
    </location>
</feature>
<sequence length="846" mass="94847">METHAEEASKAVTSAIRRLQNALKQKEPEYASLEPLLEKLRVRSGNLALLYLALDRSAEDVENRLWNFHVEVSGKFKLWLKGFREGDGKRKHVERRKAEKLYVDFIRASQRYYRAYIGRLTANFSNIPKVFEIAEKLNQNGLTAQSPKVATEEQNVTLEKSCKLCIIRLGDLSRWRETELQLKERNWGPAKGYYQLALSMDPGEGTCYNQLAVIARNDEDHLGAVYYLYRATAVTNPFPTAADNIKAEFEKLLTLRTEESYALMDRSGDDMVSSLEKRFLAFHAHSYARPYDFVAFQQRAKDILGMIALCFADQDARPAALDHFLQRACLINIAAEDLARRGMTKNVLMKKLSELKLVREADKNCQSYFLFQRFNLMTFRDLLSVLKRELGDPPTPDQDLSDLSRLSLVVRRVLPHLRQYSSWLLSHMRELVETKFKSTRLFLEGAMRTYAETLNLLRSHVDVFAPSQVGYLLEDDERTLSFPPYSPKVIEWRYYGVDKTKVKPARFDTGRGKETSEELAETHMRATDLVVDALRLVKQQDDLGLSFVPLEIVETQFVALQIPDSAVPQAPPSPPKQVWKSRTHVHTASMNGVDSPSRPASANLAVPVVAKLGVATPEIPSIRAQANGDQDPFNLTSSETMQTAVEEPSATFASSSILMGTPAAPASGQLTAMDIVRRMQQRSSGGSPVSQRSPDSAKKHVQPLLPSVYNTPFAPTPNEQAQLSPRLDTNSKRSSSFTSPSLTSSALFQDQLAQQQRDVQLHSSYQAPFEPTPSWSTYGQTPTGMNTFLRAFENKQERTPSPFSTSNDNNGRSPQPPRSTSQPPAPFGVIGQARPFSSGTPTNGQG</sequence>
<reference evidence="4 5" key="1">
    <citation type="submission" date="2023-08" db="EMBL/GenBank/DDBJ databases">
        <title>Black Yeasts Isolated from many extreme environments.</title>
        <authorList>
            <person name="Coleine C."/>
            <person name="Stajich J.E."/>
            <person name="Selbmann L."/>
        </authorList>
    </citation>
    <scope>NUCLEOTIDE SEQUENCE [LARGE SCALE GENOMIC DNA]</scope>
    <source>
        <strain evidence="4 5">CCFEE 5910</strain>
    </source>
</reference>
<gene>
    <name evidence="4" type="ORF">LTR05_000998</name>
</gene>
<comment type="caution">
    <text evidence="4">The sequence shown here is derived from an EMBL/GenBank/DDBJ whole genome shotgun (WGS) entry which is preliminary data.</text>
</comment>
<protein>
    <recommendedName>
        <fullName evidence="6">Protein SMG7</fullName>
    </recommendedName>
</protein>
<name>A0AAN7TDL7_9EURO</name>
<feature type="region of interest" description="Disordered" evidence="1">
    <location>
        <begin position="790"/>
        <end position="846"/>
    </location>
</feature>
<dbReference type="Gene3D" id="1.25.40.10">
    <property type="entry name" value="Tetratricopeptide repeat domain"/>
    <property type="match status" value="1"/>
</dbReference>
<dbReference type="Proteomes" id="UP001309876">
    <property type="component" value="Unassembled WGS sequence"/>
</dbReference>
<dbReference type="SUPFAM" id="SSF48452">
    <property type="entry name" value="TPR-like"/>
    <property type="match status" value="1"/>
</dbReference>
<dbReference type="Pfam" id="PF10373">
    <property type="entry name" value="EST1_DNA_bind"/>
    <property type="match status" value="1"/>
</dbReference>
<keyword evidence="5" id="KW-1185">Reference proteome</keyword>
<dbReference type="InterPro" id="IPR011990">
    <property type="entry name" value="TPR-like_helical_dom_sf"/>
</dbReference>
<evidence type="ECO:0000259" key="2">
    <source>
        <dbReference type="Pfam" id="PF10373"/>
    </source>
</evidence>
<feature type="compositionally biased region" description="Polar residues" evidence="1">
    <location>
        <begin position="835"/>
        <end position="846"/>
    </location>
</feature>
<feature type="compositionally biased region" description="Low complexity" evidence="1">
    <location>
        <begin position="732"/>
        <end position="742"/>
    </location>
</feature>
<feature type="compositionally biased region" description="Polar residues" evidence="1">
    <location>
        <begin position="799"/>
        <end position="811"/>
    </location>
</feature>
<dbReference type="AlphaFoldDB" id="A0AAN7TDL7"/>
<feature type="compositionally biased region" description="Polar residues" evidence="1">
    <location>
        <begin position="681"/>
        <end position="694"/>
    </location>
</feature>
<feature type="region of interest" description="Disordered" evidence="1">
    <location>
        <begin position="680"/>
        <end position="742"/>
    </location>
</feature>
<dbReference type="PANTHER" id="PTHR15696:SF36">
    <property type="entry name" value="NONSENSE-MEDIATED MRNA DECAY FACTOR"/>
    <property type="match status" value="1"/>
</dbReference>
<evidence type="ECO:0008006" key="6">
    <source>
        <dbReference type="Google" id="ProtNLM"/>
    </source>
</evidence>
<organism evidence="4 5">
    <name type="scientific">Lithohypha guttulata</name>
    <dbReference type="NCBI Taxonomy" id="1690604"/>
    <lineage>
        <taxon>Eukaryota</taxon>
        <taxon>Fungi</taxon>
        <taxon>Dikarya</taxon>
        <taxon>Ascomycota</taxon>
        <taxon>Pezizomycotina</taxon>
        <taxon>Eurotiomycetes</taxon>
        <taxon>Chaetothyriomycetidae</taxon>
        <taxon>Chaetothyriales</taxon>
        <taxon>Trichomeriaceae</taxon>
        <taxon>Lithohypha</taxon>
    </lineage>
</organism>
<evidence type="ECO:0000259" key="3">
    <source>
        <dbReference type="Pfam" id="PF10374"/>
    </source>
</evidence>
<dbReference type="InterPro" id="IPR019458">
    <property type="entry name" value="Est1-like_N"/>
</dbReference>
<evidence type="ECO:0000313" key="5">
    <source>
        <dbReference type="Proteomes" id="UP001309876"/>
    </source>
</evidence>
<dbReference type="InterPro" id="IPR045153">
    <property type="entry name" value="Est1/Ebs1-like"/>
</dbReference>
<evidence type="ECO:0000313" key="4">
    <source>
        <dbReference type="EMBL" id="KAK5090821.1"/>
    </source>
</evidence>
<accession>A0AAN7TDL7</accession>
<evidence type="ECO:0000256" key="1">
    <source>
        <dbReference type="SAM" id="MobiDB-lite"/>
    </source>
</evidence>
<dbReference type="PANTHER" id="PTHR15696">
    <property type="entry name" value="SMG-7 SUPPRESSOR WITH MORPHOLOGICAL EFFECT ON GENITALIA PROTEIN 7"/>
    <property type="match status" value="1"/>
</dbReference>
<proteinExistence type="predicted"/>
<dbReference type="EMBL" id="JAVRRJ010000001">
    <property type="protein sequence ID" value="KAK5090821.1"/>
    <property type="molecule type" value="Genomic_DNA"/>
</dbReference>